<keyword evidence="2" id="KW-0540">Nuclease</keyword>
<gene>
    <name evidence="2" type="ORF">DFP97_13217</name>
</gene>
<comment type="caution">
    <text evidence="2">The sequence shown here is derived from an EMBL/GenBank/DDBJ whole genome shotgun (WGS) entry which is preliminary data.</text>
</comment>
<evidence type="ECO:0000313" key="2">
    <source>
        <dbReference type="EMBL" id="RCW40583.1"/>
    </source>
</evidence>
<name>A0A368VJF0_9BACL</name>
<dbReference type="GO" id="GO:0004519">
    <property type="term" value="F:endonuclease activity"/>
    <property type="evidence" value="ECO:0007669"/>
    <property type="project" value="UniProtKB-KW"/>
</dbReference>
<accession>A0A368VJF0</accession>
<dbReference type="Gene3D" id="3.40.1350.10">
    <property type="match status" value="1"/>
</dbReference>
<evidence type="ECO:0000259" key="1">
    <source>
        <dbReference type="Pfam" id="PF08722"/>
    </source>
</evidence>
<dbReference type="EMBL" id="QPJD01000032">
    <property type="protein sequence ID" value="RCW40583.1"/>
    <property type="molecule type" value="Genomic_DNA"/>
</dbReference>
<dbReference type="GO" id="GO:0003676">
    <property type="term" value="F:nucleic acid binding"/>
    <property type="evidence" value="ECO:0007669"/>
    <property type="project" value="InterPro"/>
</dbReference>
<keyword evidence="3" id="KW-1185">Reference proteome</keyword>
<evidence type="ECO:0000313" key="3">
    <source>
        <dbReference type="Proteomes" id="UP000252415"/>
    </source>
</evidence>
<organism evidence="2 3">
    <name type="scientific">Paenibacillus prosopidis</name>
    <dbReference type="NCBI Taxonomy" id="630520"/>
    <lineage>
        <taxon>Bacteria</taxon>
        <taxon>Bacillati</taxon>
        <taxon>Bacillota</taxon>
        <taxon>Bacilli</taxon>
        <taxon>Bacillales</taxon>
        <taxon>Paenibacillaceae</taxon>
        <taxon>Paenibacillus</taxon>
    </lineage>
</organism>
<dbReference type="Pfam" id="PF08722">
    <property type="entry name" value="Tn7_TnsA-like_N"/>
    <property type="match status" value="1"/>
</dbReference>
<dbReference type="Proteomes" id="UP000252415">
    <property type="component" value="Unassembled WGS sequence"/>
</dbReference>
<proteinExistence type="predicted"/>
<dbReference type="InterPro" id="IPR011856">
    <property type="entry name" value="tRNA_endonuc-like_dom_sf"/>
</dbReference>
<reference evidence="2 3" key="1">
    <citation type="submission" date="2018-07" db="EMBL/GenBank/DDBJ databases">
        <title>Genomic Encyclopedia of Type Strains, Phase III (KMG-III): the genomes of soil and plant-associated and newly described type strains.</title>
        <authorList>
            <person name="Whitman W."/>
        </authorList>
    </citation>
    <scope>NUCLEOTIDE SEQUENCE [LARGE SCALE GENOMIC DNA]</scope>
    <source>
        <strain evidence="2 3">CECT 7506</strain>
    </source>
</reference>
<sequence length="199" mass="23669">MNTTYDAKYKPIVLPRNKKYGNNCWDAKGPKVGMRDIVLYSDLEFDHWLTIESDSNVLNYCEQPKKITYVLNGKLYSAIFDMWILYKDGTELFIEVKYEKELHHQHRKYERTKRQIEAQKEWCKQNSLRHEVRTEKSIRVGRHSIENKLKIISNVMNHKKPSCLSLITEQITTERRKLSEISKQLKGNVDTYEMILAVQ</sequence>
<dbReference type="InterPro" id="IPR014833">
    <property type="entry name" value="TnsA_N"/>
</dbReference>
<keyword evidence="2" id="KW-0255">Endonuclease</keyword>
<dbReference type="RefSeq" id="WP_114384197.1">
    <property type="nucleotide sequence ID" value="NZ_QPJD01000032.1"/>
</dbReference>
<keyword evidence="2" id="KW-0378">Hydrolase</keyword>
<dbReference type="AlphaFoldDB" id="A0A368VJF0"/>
<protein>
    <submittedName>
        <fullName evidence="2">TnsA endonuclease-like protein</fullName>
    </submittedName>
</protein>
<dbReference type="OrthoDB" id="1778922at2"/>
<feature type="domain" description="TnsA endonuclease N-terminal" evidence="1">
    <location>
        <begin position="54"/>
        <end position="135"/>
    </location>
</feature>